<evidence type="ECO:0000313" key="3">
    <source>
        <dbReference type="EMBL" id="KAE9084636.1"/>
    </source>
</evidence>
<protein>
    <submittedName>
        <fullName evidence="3">Uncharacterized protein</fullName>
    </submittedName>
</protein>
<feature type="region of interest" description="Disordered" evidence="1">
    <location>
        <begin position="1"/>
        <end position="27"/>
    </location>
</feature>
<reference evidence="4 5" key="1">
    <citation type="submission" date="2018-08" db="EMBL/GenBank/DDBJ databases">
        <title>Genomic investigation of the strawberry pathogen Phytophthora fragariae indicates pathogenicity is determined by transcriptional variation in three key races.</title>
        <authorList>
            <person name="Adams T.M."/>
            <person name="Armitage A.D."/>
            <person name="Sobczyk M.K."/>
            <person name="Bates H.J."/>
            <person name="Dunwell J.M."/>
            <person name="Nellist C.F."/>
            <person name="Harrison R.J."/>
        </authorList>
    </citation>
    <scope>NUCLEOTIDE SEQUENCE [LARGE SCALE GENOMIC DNA]</scope>
    <source>
        <strain evidence="3 5">NOV-5</strain>
        <strain evidence="2 4">NOV-9</strain>
    </source>
</reference>
<name>A0A6A3QWE7_9STRA</name>
<evidence type="ECO:0000256" key="1">
    <source>
        <dbReference type="SAM" id="MobiDB-lite"/>
    </source>
</evidence>
<comment type="caution">
    <text evidence="3">The sequence shown here is derived from an EMBL/GenBank/DDBJ whole genome shotgun (WGS) entry which is preliminary data.</text>
</comment>
<evidence type="ECO:0000313" key="2">
    <source>
        <dbReference type="EMBL" id="KAE8922119.1"/>
    </source>
</evidence>
<feature type="compositionally biased region" description="Polar residues" evidence="1">
    <location>
        <begin position="15"/>
        <end position="24"/>
    </location>
</feature>
<evidence type="ECO:0000313" key="4">
    <source>
        <dbReference type="Proteomes" id="UP000429523"/>
    </source>
</evidence>
<proteinExistence type="predicted"/>
<dbReference type="Proteomes" id="UP000440732">
    <property type="component" value="Unassembled WGS sequence"/>
</dbReference>
<feature type="region of interest" description="Disordered" evidence="1">
    <location>
        <begin position="122"/>
        <end position="148"/>
    </location>
</feature>
<gene>
    <name evidence="3" type="ORF">PF006_g26431</name>
    <name evidence="2" type="ORF">PF009_g27610</name>
</gene>
<dbReference type="Proteomes" id="UP000429523">
    <property type="component" value="Unassembled WGS sequence"/>
</dbReference>
<dbReference type="EMBL" id="QXGA01003324">
    <property type="protein sequence ID" value="KAE9084636.1"/>
    <property type="molecule type" value="Genomic_DNA"/>
</dbReference>
<dbReference type="EMBL" id="QXGF01003206">
    <property type="protein sequence ID" value="KAE8922119.1"/>
    <property type="molecule type" value="Genomic_DNA"/>
</dbReference>
<dbReference type="AlphaFoldDB" id="A0A6A3QWE7"/>
<organism evidence="3 5">
    <name type="scientific">Phytophthora fragariae</name>
    <dbReference type="NCBI Taxonomy" id="53985"/>
    <lineage>
        <taxon>Eukaryota</taxon>
        <taxon>Sar</taxon>
        <taxon>Stramenopiles</taxon>
        <taxon>Oomycota</taxon>
        <taxon>Peronosporomycetes</taxon>
        <taxon>Peronosporales</taxon>
        <taxon>Peronosporaceae</taxon>
        <taxon>Phytophthora</taxon>
    </lineage>
</organism>
<sequence>MSSVSLWPLDDVPPQGQSTQNSTCWPHVEPSEQLTWPALKSFSRKVDTAQQASPSQQLVDERISFPQQRCRAVMQRQQEASERLLQTPESLAPDWKISYRDWLLLRHSLPSYSPATSVALVPGRKKATPDADSISSDSPRLDRKRKLAPDDIIANAAHLPHFLGESKN</sequence>
<evidence type="ECO:0000313" key="5">
    <source>
        <dbReference type="Proteomes" id="UP000440732"/>
    </source>
</evidence>
<accession>A0A6A3QWE7</accession>